<dbReference type="RefSeq" id="WP_189677164.1">
    <property type="nucleotide sequence ID" value="NZ_BNAQ01000005.1"/>
</dbReference>
<evidence type="ECO:0000313" key="2">
    <source>
        <dbReference type="Proteomes" id="UP000652430"/>
    </source>
</evidence>
<dbReference type="EMBL" id="BNAQ01000005">
    <property type="protein sequence ID" value="GHH22900.1"/>
    <property type="molecule type" value="Genomic_DNA"/>
</dbReference>
<comment type="caution">
    <text evidence="1">The sequence shown here is derived from an EMBL/GenBank/DDBJ whole genome shotgun (WGS) entry which is preliminary data.</text>
</comment>
<dbReference type="Pfam" id="PF05013">
    <property type="entry name" value="FGase"/>
    <property type="match status" value="1"/>
</dbReference>
<accession>A0ABQ3LR26</accession>
<evidence type="ECO:0000313" key="1">
    <source>
        <dbReference type="EMBL" id="GHH22900.1"/>
    </source>
</evidence>
<organism evidence="1 2">
    <name type="scientific">Sphingomonas glacialis</name>
    <dbReference type="NCBI Taxonomy" id="658225"/>
    <lineage>
        <taxon>Bacteria</taxon>
        <taxon>Pseudomonadati</taxon>
        <taxon>Pseudomonadota</taxon>
        <taxon>Alphaproteobacteria</taxon>
        <taxon>Sphingomonadales</taxon>
        <taxon>Sphingomonadaceae</taxon>
        <taxon>Sphingomonas</taxon>
    </lineage>
</organism>
<gene>
    <name evidence="1" type="ORF">GCM10008023_33500</name>
</gene>
<proteinExistence type="predicted"/>
<sequence>MASLPPSFERYGDDPPASPVVLSVPHAGRDYPVALQAALRVPLNAVTVLEDRYIDAVALAAHARETMFIQRRARAWIDLNRSEQERDPMIDEGATWTSQPLATAKLRGGLGLIPRRVAGAGELWRRRLDGYDVAARIRDDHRPYHAALATALAAARARFGVAILLDVHSMPTLGAGAPRIVLGDRFGRSAASRFVAVAEETAKASGHAVARNAPYAGGHILDTQARPGAGVHALQIEFDRTLYLDAAGDQPGDGMPAIARLLRAIIDALADEATAGLALAAE</sequence>
<name>A0ABQ3LR26_9SPHN</name>
<protein>
    <submittedName>
        <fullName evidence="1">Formiminoglutamase</fullName>
    </submittedName>
</protein>
<dbReference type="Gene3D" id="3.40.630.40">
    <property type="entry name" value="Zn-dependent exopeptidases"/>
    <property type="match status" value="1"/>
</dbReference>
<reference evidence="2" key="1">
    <citation type="journal article" date="2019" name="Int. J. Syst. Evol. Microbiol.">
        <title>The Global Catalogue of Microorganisms (GCM) 10K type strain sequencing project: providing services to taxonomists for standard genome sequencing and annotation.</title>
        <authorList>
            <consortium name="The Broad Institute Genomics Platform"/>
            <consortium name="The Broad Institute Genome Sequencing Center for Infectious Disease"/>
            <person name="Wu L."/>
            <person name="Ma J."/>
        </authorList>
    </citation>
    <scope>NUCLEOTIDE SEQUENCE [LARGE SCALE GENOMIC DNA]</scope>
    <source>
        <strain evidence="2">CGMCC 1.8957</strain>
    </source>
</reference>
<keyword evidence="2" id="KW-1185">Reference proteome</keyword>
<dbReference type="Proteomes" id="UP000652430">
    <property type="component" value="Unassembled WGS sequence"/>
</dbReference>
<dbReference type="SUPFAM" id="SSF53187">
    <property type="entry name" value="Zn-dependent exopeptidases"/>
    <property type="match status" value="1"/>
</dbReference>
<dbReference type="InterPro" id="IPR007709">
    <property type="entry name" value="N-FG_amidohydro"/>
</dbReference>